<dbReference type="AlphaFoldDB" id="A0A0N1HPY6"/>
<dbReference type="PRINTS" id="PR00929">
    <property type="entry name" value="ATHOOK"/>
</dbReference>
<feature type="region of interest" description="Disordered" evidence="1">
    <location>
        <begin position="1"/>
        <end position="255"/>
    </location>
</feature>
<feature type="compositionally biased region" description="Polar residues" evidence="1">
    <location>
        <begin position="121"/>
        <end position="130"/>
    </location>
</feature>
<name>A0A0N1HPY6_9EURO</name>
<evidence type="ECO:0000259" key="2">
    <source>
        <dbReference type="Pfam" id="PF11160"/>
    </source>
</evidence>
<accession>A0A0N1HPY6</accession>
<comment type="caution">
    <text evidence="3">The sequence shown here is derived from an EMBL/GenBank/DDBJ whole genome shotgun (WGS) entry which is preliminary data.</text>
</comment>
<dbReference type="GO" id="GO:0003677">
    <property type="term" value="F:DNA binding"/>
    <property type="evidence" value="ECO:0007669"/>
    <property type="project" value="InterPro"/>
</dbReference>
<feature type="compositionally biased region" description="Basic and acidic residues" evidence="1">
    <location>
        <begin position="45"/>
        <end position="91"/>
    </location>
</feature>
<dbReference type="OrthoDB" id="3360421at2759"/>
<protein>
    <recommendedName>
        <fullName evidence="2">Hypervirulence associated protein TUDOR domain-containing protein</fullName>
    </recommendedName>
</protein>
<dbReference type="RefSeq" id="XP_017997379.1">
    <property type="nucleotide sequence ID" value="XM_018139095.1"/>
</dbReference>
<feature type="compositionally biased region" description="Basic and acidic residues" evidence="1">
    <location>
        <begin position="1"/>
        <end position="29"/>
    </location>
</feature>
<organism evidence="3 4">
    <name type="scientific">Cyphellophora attinorum</name>
    <dbReference type="NCBI Taxonomy" id="1664694"/>
    <lineage>
        <taxon>Eukaryota</taxon>
        <taxon>Fungi</taxon>
        <taxon>Dikarya</taxon>
        <taxon>Ascomycota</taxon>
        <taxon>Pezizomycotina</taxon>
        <taxon>Eurotiomycetes</taxon>
        <taxon>Chaetothyriomycetidae</taxon>
        <taxon>Chaetothyriales</taxon>
        <taxon>Cyphellophoraceae</taxon>
        <taxon>Cyphellophora</taxon>
    </lineage>
</organism>
<gene>
    <name evidence="3" type="ORF">AB675_10330</name>
</gene>
<dbReference type="Pfam" id="PF11160">
    <property type="entry name" value="Hva1_TUDOR"/>
    <property type="match status" value="1"/>
</dbReference>
<feature type="compositionally biased region" description="Basic and acidic residues" evidence="1">
    <location>
        <begin position="175"/>
        <end position="188"/>
    </location>
</feature>
<dbReference type="Proteomes" id="UP000038010">
    <property type="component" value="Unassembled WGS sequence"/>
</dbReference>
<reference evidence="3 4" key="1">
    <citation type="submission" date="2015-06" db="EMBL/GenBank/DDBJ databases">
        <title>Draft genome of the ant-associated black yeast Phialophora attae CBS 131958.</title>
        <authorList>
            <person name="Moreno L.F."/>
            <person name="Stielow B.J."/>
            <person name="de Hoog S."/>
            <person name="Vicente V.A."/>
            <person name="Weiss V.A."/>
            <person name="de Vries M."/>
            <person name="Cruz L.M."/>
            <person name="Souza E.M."/>
        </authorList>
    </citation>
    <scope>NUCLEOTIDE SEQUENCE [LARGE SCALE GENOMIC DNA]</scope>
    <source>
        <strain evidence="3 4">CBS 131958</strain>
    </source>
</reference>
<feature type="domain" description="Hypervirulence associated protein TUDOR" evidence="2">
    <location>
        <begin position="253"/>
        <end position="306"/>
    </location>
</feature>
<dbReference type="InterPro" id="IPR021331">
    <property type="entry name" value="Hva1_TUDOR"/>
</dbReference>
<sequence>MPPKSKDKYTDPKLREEVKEEIKQSDKGGEPGQWSARKAQMMAAEYKKRGGDYNTPKSDKDESAKNLDKWNDEDWQTKDGEGQAKKADGSRKRYLPKKAWEEMDEQEKKETDQKKQAASKDGQQYVANTTKAKRARKNAHEEGEADGDQEQEKGGDQDGEEEEQEAEKPKRGRPKKAETKKSDTKEDSESASTGRKRGRPKKEDGDEAKSEEPAPKKGRGGGKTVGSRHDKAEPPAKQASVKRLPKKGQNPAYWKAMPGWVDGEVVEIVKTSKKIDGKQVKASKDDPKVVLKSNSSGKICVHKIDNVYFD</sequence>
<dbReference type="GeneID" id="28730975"/>
<dbReference type="VEuPathDB" id="FungiDB:AB675_10330"/>
<evidence type="ECO:0000313" key="3">
    <source>
        <dbReference type="EMBL" id="KPI37416.1"/>
    </source>
</evidence>
<keyword evidence="4" id="KW-1185">Reference proteome</keyword>
<proteinExistence type="predicted"/>
<evidence type="ECO:0000256" key="1">
    <source>
        <dbReference type="SAM" id="MobiDB-lite"/>
    </source>
</evidence>
<dbReference type="EMBL" id="LFJN01000024">
    <property type="protein sequence ID" value="KPI37416.1"/>
    <property type="molecule type" value="Genomic_DNA"/>
</dbReference>
<feature type="compositionally biased region" description="Basic and acidic residues" evidence="1">
    <location>
        <begin position="201"/>
        <end position="215"/>
    </location>
</feature>
<feature type="compositionally biased region" description="Basic and acidic residues" evidence="1">
    <location>
        <begin position="98"/>
        <end position="115"/>
    </location>
</feature>
<dbReference type="InterPro" id="IPR017956">
    <property type="entry name" value="AT_hook_DNA-bd_motif"/>
</dbReference>
<dbReference type="STRING" id="1664694.A0A0N1HPY6"/>
<evidence type="ECO:0000313" key="4">
    <source>
        <dbReference type="Proteomes" id="UP000038010"/>
    </source>
</evidence>